<protein>
    <submittedName>
        <fullName evidence="2">Uncharacterized protein</fullName>
    </submittedName>
</protein>
<gene>
    <name evidence="2" type="ORF">PCOS0759_LOCUS1776</name>
</gene>
<accession>A0A7S1KMT8</accession>
<organism evidence="2">
    <name type="scientific">Percolomonas cosmopolitus</name>
    <dbReference type="NCBI Taxonomy" id="63605"/>
    <lineage>
        <taxon>Eukaryota</taxon>
        <taxon>Discoba</taxon>
        <taxon>Heterolobosea</taxon>
        <taxon>Tetramitia</taxon>
        <taxon>Eutetramitia</taxon>
        <taxon>Percolomonadidae</taxon>
        <taxon>Percolomonas</taxon>
    </lineage>
</organism>
<evidence type="ECO:0000256" key="1">
    <source>
        <dbReference type="SAM" id="Phobius"/>
    </source>
</evidence>
<sequence length="655" mass="74087">MTASSHHSAFSSPAACEGAISPRAAWHETSTRSQLASIVRQPSNLPSSTENRSHHSSISTQRRSSSCCFPHLCVPCCHQMFSLSSKLPFLFAAGSSCGSGLSGVTQTSATYHNAFRLSSLFCCFLFIVLMAVIEAVLLLIFLLPQDNFQALRYTFIVSISLGAILVTCIAFFSSLFAFRAYFRQWLILRRVERILQITLHSSTTCRSDMERGSFAWKRNELNSSIDSSFWDSHTIFQNLKLFLIGMNYLQAPSANGAAGAHESSGRMLPVDSYVETSLTASTTTIKHVSSGVWDKMIRNYSFTSVQEWENHSTTMTSCTLQNEPVPPCSADPSSPENCTLQRLESTVLRIHLGQLSNTTSRSAPNETQDLYSSFVPLVCDIIARYKGSITSLCASFIECVWPIEKKTEVLQVCECVFEMRRHLAKQRNGKFFKDNVIFTMRTCESLYGPIEMRQNTQHSLNSAANGGVPSNALSQHLIHKDYILTTDHCHEMHQVLKFMATSSASFFTMDYPSYLLCNRKFICRQIDYIRLDHSAERECIFDCVAKKDINETQEWFYLLKSEQQEDTWRVYNLAWKQITLGRYKLASKALNEFQSEVEARGAMMCSQEQRFKNSVQFLKSIVDEGLQRLSKGDTNWQYVRNIVSFHTEPESSISV</sequence>
<feature type="transmembrane region" description="Helical" evidence="1">
    <location>
        <begin position="120"/>
        <end position="143"/>
    </location>
</feature>
<proteinExistence type="predicted"/>
<keyword evidence="1" id="KW-0812">Transmembrane</keyword>
<reference evidence="2" key="1">
    <citation type="submission" date="2021-01" db="EMBL/GenBank/DDBJ databases">
        <authorList>
            <person name="Corre E."/>
            <person name="Pelletier E."/>
            <person name="Niang G."/>
            <person name="Scheremetjew M."/>
            <person name="Finn R."/>
            <person name="Kale V."/>
            <person name="Holt S."/>
            <person name="Cochrane G."/>
            <person name="Meng A."/>
            <person name="Brown T."/>
            <person name="Cohen L."/>
        </authorList>
    </citation>
    <scope>NUCLEOTIDE SEQUENCE</scope>
    <source>
        <strain evidence="2">WS</strain>
    </source>
</reference>
<dbReference type="EMBL" id="HBGD01002131">
    <property type="protein sequence ID" value="CAD9078544.1"/>
    <property type="molecule type" value="Transcribed_RNA"/>
</dbReference>
<name>A0A7S1KMT8_9EUKA</name>
<feature type="transmembrane region" description="Helical" evidence="1">
    <location>
        <begin position="155"/>
        <end position="182"/>
    </location>
</feature>
<keyword evidence="1" id="KW-0472">Membrane</keyword>
<keyword evidence="1" id="KW-1133">Transmembrane helix</keyword>
<dbReference type="AlphaFoldDB" id="A0A7S1KMT8"/>
<evidence type="ECO:0000313" key="2">
    <source>
        <dbReference type="EMBL" id="CAD9078544.1"/>
    </source>
</evidence>